<dbReference type="Gramene" id="KOM40391">
    <property type="protein sequence ID" value="KOM40391"/>
    <property type="gene ID" value="LR48_Vigan04g058900"/>
</dbReference>
<dbReference type="Pfam" id="PF14368">
    <property type="entry name" value="LTP_2"/>
    <property type="match status" value="1"/>
</dbReference>
<dbReference type="InterPro" id="IPR016140">
    <property type="entry name" value="Bifunc_inhib/LTP/seed_store"/>
</dbReference>
<dbReference type="EMBL" id="CM003374">
    <property type="protein sequence ID" value="KOM40391.1"/>
    <property type="molecule type" value="Genomic_DNA"/>
</dbReference>
<dbReference type="Proteomes" id="UP000053144">
    <property type="component" value="Chromosome 4"/>
</dbReference>
<name>A0A0L9UCF4_PHAAN</name>
<dbReference type="SUPFAM" id="SSF47699">
    <property type="entry name" value="Bifunctional inhibitor/lipid-transfer protein/seed storage 2S albumin"/>
    <property type="match status" value="1"/>
</dbReference>
<protein>
    <recommendedName>
        <fullName evidence="4">Bifunctional inhibitor/plant lipid transfer protein/seed storage helical domain-containing protein</fullName>
    </recommendedName>
</protein>
<evidence type="ECO:0000256" key="3">
    <source>
        <dbReference type="SAM" id="SignalP"/>
    </source>
</evidence>
<dbReference type="GO" id="GO:0008289">
    <property type="term" value="F:lipid binding"/>
    <property type="evidence" value="ECO:0007669"/>
    <property type="project" value="InterPro"/>
</dbReference>
<dbReference type="AlphaFoldDB" id="A0A0L9UCF4"/>
<reference evidence="6" key="1">
    <citation type="journal article" date="2015" name="Proc. Natl. Acad. Sci. U.S.A.">
        <title>Genome sequencing of adzuki bean (Vigna angularis) provides insight into high starch and low fat accumulation and domestication.</title>
        <authorList>
            <person name="Yang K."/>
            <person name="Tian Z."/>
            <person name="Chen C."/>
            <person name="Luo L."/>
            <person name="Zhao B."/>
            <person name="Wang Z."/>
            <person name="Yu L."/>
            <person name="Li Y."/>
            <person name="Sun Y."/>
            <person name="Li W."/>
            <person name="Chen Y."/>
            <person name="Li Y."/>
            <person name="Zhang Y."/>
            <person name="Ai D."/>
            <person name="Zhao J."/>
            <person name="Shang C."/>
            <person name="Ma Y."/>
            <person name="Wu B."/>
            <person name="Wang M."/>
            <person name="Gao L."/>
            <person name="Sun D."/>
            <person name="Zhang P."/>
            <person name="Guo F."/>
            <person name="Wang W."/>
            <person name="Li Y."/>
            <person name="Wang J."/>
            <person name="Varshney R.K."/>
            <person name="Wang J."/>
            <person name="Ling H.Q."/>
            <person name="Wan P."/>
        </authorList>
    </citation>
    <scope>NUCLEOTIDE SEQUENCE</scope>
    <source>
        <strain evidence="6">cv. Jingnong 6</strain>
    </source>
</reference>
<accession>A0A0L9UCF4</accession>
<dbReference type="InterPro" id="IPR000528">
    <property type="entry name" value="Plant_nsLTP"/>
</dbReference>
<evidence type="ECO:0000259" key="4">
    <source>
        <dbReference type="Pfam" id="PF14368"/>
    </source>
</evidence>
<organism evidence="5 6">
    <name type="scientific">Phaseolus angularis</name>
    <name type="common">Azuki bean</name>
    <name type="synonym">Vigna angularis</name>
    <dbReference type="NCBI Taxonomy" id="3914"/>
    <lineage>
        <taxon>Eukaryota</taxon>
        <taxon>Viridiplantae</taxon>
        <taxon>Streptophyta</taxon>
        <taxon>Embryophyta</taxon>
        <taxon>Tracheophyta</taxon>
        <taxon>Spermatophyta</taxon>
        <taxon>Magnoliopsida</taxon>
        <taxon>eudicotyledons</taxon>
        <taxon>Gunneridae</taxon>
        <taxon>Pentapetalae</taxon>
        <taxon>rosids</taxon>
        <taxon>fabids</taxon>
        <taxon>Fabales</taxon>
        <taxon>Fabaceae</taxon>
        <taxon>Papilionoideae</taxon>
        <taxon>50 kb inversion clade</taxon>
        <taxon>NPAAA clade</taxon>
        <taxon>indigoferoid/millettioid clade</taxon>
        <taxon>Phaseoleae</taxon>
        <taxon>Vigna</taxon>
    </lineage>
</organism>
<comment type="similarity">
    <text evidence="1">Belongs to the plant LTP family.</text>
</comment>
<feature type="signal peptide" evidence="3">
    <location>
        <begin position="1"/>
        <end position="26"/>
    </location>
</feature>
<gene>
    <name evidence="5" type="ORF">LR48_Vigan04g058900</name>
</gene>
<dbReference type="Gene3D" id="1.10.110.10">
    <property type="entry name" value="Plant lipid-transfer and hydrophobic proteins"/>
    <property type="match status" value="1"/>
</dbReference>
<proteinExistence type="inferred from homology"/>
<evidence type="ECO:0000313" key="6">
    <source>
        <dbReference type="Proteomes" id="UP000053144"/>
    </source>
</evidence>
<feature type="chain" id="PRO_5005595567" description="Bifunctional inhibitor/plant lipid transfer protein/seed storage helical domain-containing protein" evidence="3">
    <location>
        <begin position="27"/>
        <end position="118"/>
    </location>
</feature>
<dbReference type="PANTHER" id="PTHR33076">
    <property type="entry name" value="NON-SPECIFIC LIPID-TRANSFER PROTEIN 2-RELATED"/>
    <property type="match status" value="1"/>
</dbReference>
<evidence type="ECO:0000256" key="2">
    <source>
        <dbReference type="ARBA" id="ARBA00023157"/>
    </source>
</evidence>
<keyword evidence="3" id="KW-0732">Signal</keyword>
<dbReference type="GO" id="GO:0006869">
    <property type="term" value="P:lipid transport"/>
    <property type="evidence" value="ECO:0007669"/>
    <property type="project" value="InterPro"/>
</dbReference>
<dbReference type="InterPro" id="IPR036312">
    <property type="entry name" value="Bifun_inhib/LTP/seed_sf"/>
</dbReference>
<dbReference type="OMA" id="CCKSATS"/>
<evidence type="ECO:0000313" key="5">
    <source>
        <dbReference type="EMBL" id="KOM40391.1"/>
    </source>
</evidence>
<evidence type="ECO:0000256" key="1">
    <source>
        <dbReference type="ARBA" id="ARBA00009748"/>
    </source>
</evidence>
<feature type="domain" description="Bifunctional inhibitor/plant lipid transfer protein/seed storage helical" evidence="4">
    <location>
        <begin position="25"/>
        <end position="110"/>
    </location>
</feature>
<keyword evidence="2" id="KW-1015">Disulfide bond</keyword>
<sequence length="118" mass="12774">MGEKKVLAVMMFVMAYGLAVTRLSYSQIPATCSGDEKLLSFCGQYLVNNTPNPSSDCCNSASAAFKRAMASGQGIRDICNCLRVAGPNLNFHTDKLVKLPDVCHIQLSFSMHLCVYGS</sequence>